<evidence type="ECO:0000256" key="2">
    <source>
        <dbReference type="ARBA" id="ARBA00022491"/>
    </source>
</evidence>
<dbReference type="PANTHER" id="PTHR33202:SF22">
    <property type="entry name" value="HYDROGEN PEROXIDE SENSITIVE REPRESSOR"/>
    <property type="match status" value="1"/>
</dbReference>
<comment type="cofactor">
    <cofactor evidence="7">
        <name>Zn(2+)</name>
        <dbReference type="ChEBI" id="CHEBI:29105"/>
    </cofactor>
    <text evidence="7">Binds 1 zinc ion per subunit.</text>
</comment>
<dbReference type="AlphaFoldDB" id="A0A6F8YSB6"/>
<name>A0A6F8YSB6_9ACTN</name>
<dbReference type="PANTHER" id="PTHR33202">
    <property type="entry name" value="ZINC UPTAKE REGULATION PROTEIN"/>
    <property type="match status" value="1"/>
</dbReference>
<dbReference type="SUPFAM" id="SSF46785">
    <property type="entry name" value="Winged helix' DNA-binding domain"/>
    <property type="match status" value="1"/>
</dbReference>
<dbReference type="InterPro" id="IPR002481">
    <property type="entry name" value="FUR"/>
</dbReference>
<dbReference type="Gene3D" id="1.10.10.10">
    <property type="entry name" value="Winged helix-like DNA-binding domain superfamily/Winged helix DNA-binding domain"/>
    <property type="match status" value="1"/>
</dbReference>
<dbReference type="KEGG" id="psuu:Psuf_061410"/>
<reference evidence="8 9" key="1">
    <citation type="submission" date="2020-03" db="EMBL/GenBank/DDBJ databases">
        <title>Whole genome shotgun sequence of Phytohabitans suffuscus NBRC 105367.</title>
        <authorList>
            <person name="Komaki H."/>
            <person name="Tamura T."/>
        </authorList>
    </citation>
    <scope>NUCLEOTIDE SEQUENCE [LARGE SCALE GENOMIC DNA]</scope>
    <source>
        <strain evidence="8 9">NBRC 105367</strain>
    </source>
</reference>
<dbReference type="GO" id="GO:0003700">
    <property type="term" value="F:DNA-binding transcription factor activity"/>
    <property type="evidence" value="ECO:0007669"/>
    <property type="project" value="InterPro"/>
</dbReference>
<keyword evidence="7" id="KW-0479">Metal-binding</keyword>
<dbReference type="GO" id="GO:0045892">
    <property type="term" value="P:negative regulation of DNA-templated transcription"/>
    <property type="evidence" value="ECO:0007669"/>
    <property type="project" value="TreeGrafter"/>
</dbReference>
<dbReference type="Proteomes" id="UP000503011">
    <property type="component" value="Chromosome"/>
</dbReference>
<accession>A0A6F8YSB6</accession>
<keyword evidence="2" id="KW-0678">Repressor</keyword>
<keyword evidence="3 7" id="KW-0862">Zinc</keyword>
<dbReference type="Gene3D" id="3.30.1490.190">
    <property type="match status" value="1"/>
</dbReference>
<gene>
    <name evidence="8" type="ORF">Psuf_061410</name>
</gene>
<keyword evidence="4" id="KW-0805">Transcription regulation</keyword>
<evidence type="ECO:0000256" key="4">
    <source>
        <dbReference type="ARBA" id="ARBA00023015"/>
    </source>
</evidence>
<dbReference type="GO" id="GO:1900376">
    <property type="term" value="P:regulation of secondary metabolite biosynthetic process"/>
    <property type="evidence" value="ECO:0007669"/>
    <property type="project" value="TreeGrafter"/>
</dbReference>
<dbReference type="EMBL" id="AP022871">
    <property type="protein sequence ID" value="BCB88828.1"/>
    <property type="molecule type" value="Genomic_DNA"/>
</dbReference>
<feature type="binding site" evidence="7">
    <location>
        <position position="107"/>
    </location>
    <ligand>
        <name>Zn(2+)</name>
        <dbReference type="ChEBI" id="CHEBI:29105"/>
    </ligand>
</feature>
<dbReference type="InterPro" id="IPR043135">
    <property type="entry name" value="Fur_C"/>
</dbReference>
<evidence type="ECO:0000256" key="3">
    <source>
        <dbReference type="ARBA" id="ARBA00022833"/>
    </source>
</evidence>
<dbReference type="GO" id="GO:0008270">
    <property type="term" value="F:zinc ion binding"/>
    <property type="evidence" value="ECO:0007669"/>
    <property type="project" value="TreeGrafter"/>
</dbReference>
<evidence type="ECO:0000313" key="9">
    <source>
        <dbReference type="Proteomes" id="UP000503011"/>
    </source>
</evidence>
<keyword evidence="6" id="KW-0804">Transcription</keyword>
<evidence type="ECO:0000256" key="7">
    <source>
        <dbReference type="PIRSR" id="PIRSR602481-1"/>
    </source>
</evidence>
<evidence type="ECO:0000256" key="1">
    <source>
        <dbReference type="ARBA" id="ARBA00007957"/>
    </source>
</evidence>
<evidence type="ECO:0000256" key="6">
    <source>
        <dbReference type="ARBA" id="ARBA00023163"/>
    </source>
</evidence>
<sequence length="156" mass="16708">MTRTVTRRATAFDPVARAAWAWTMLDAIGSRHTIARTMVVDILAAVDGHLPITEIHERVAATRPEINLSTVHRTIAFLVEHGVAHPLPLPGEGRYGLNDAPHHHAVCDTCGAVSEIAAQTLAAAVTAAERSSDFTLGDSGLALFGRCPACRGRTRR</sequence>
<organism evidence="8 9">
    <name type="scientific">Phytohabitans suffuscus</name>
    <dbReference type="NCBI Taxonomy" id="624315"/>
    <lineage>
        <taxon>Bacteria</taxon>
        <taxon>Bacillati</taxon>
        <taxon>Actinomycetota</taxon>
        <taxon>Actinomycetes</taxon>
        <taxon>Micromonosporales</taxon>
        <taxon>Micromonosporaceae</taxon>
    </lineage>
</organism>
<evidence type="ECO:0000256" key="5">
    <source>
        <dbReference type="ARBA" id="ARBA00023125"/>
    </source>
</evidence>
<protein>
    <submittedName>
        <fullName evidence="8">Transcriptional repressor</fullName>
    </submittedName>
</protein>
<reference evidence="8 9" key="2">
    <citation type="submission" date="2020-03" db="EMBL/GenBank/DDBJ databases">
        <authorList>
            <person name="Ichikawa N."/>
            <person name="Kimura A."/>
            <person name="Kitahashi Y."/>
            <person name="Uohara A."/>
        </authorList>
    </citation>
    <scope>NUCLEOTIDE SEQUENCE [LARGE SCALE GENOMIC DNA]</scope>
    <source>
        <strain evidence="8 9">NBRC 105367</strain>
    </source>
</reference>
<feature type="binding site" evidence="7">
    <location>
        <position position="110"/>
    </location>
    <ligand>
        <name>Zn(2+)</name>
        <dbReference type="ChEBI" id="CHEBI:29105"/>
    </ligand>
</feature>
<dbReference type="InterPro" id="IPR036388">
    <property type="entry name" value="WH-like_DNA-bd_sf"/>
</dbReference>
<keyword evidence="9" id="KW-1185">Reference proteome</keyword>
<dbReference type="CDD" id="cd07153">
    <property type="entry name" value="Fur_like"/>
    <property type="match status" value="1"/>
</dbReference>
<feature type="binding site" evidence="7">
    <location>
        <position position="150"/>
    </location>
    <ligand>
        <name>Zn(2+)</name>
        <dbReference type="ChEBI" id="CHEBI:29105"/>
    </ligand>
</feature>
<dbReference type="GO" id="GO:0000976">
    <property type="term" value="F:transcription cis-regulatory region binding"/>
    <property type="evidence" value="ECO:0007669"/>
    <property type="project" value="TreeGrafter"/>
</dbReference>
<evidence type="ECO:0000313" key="8">
    <source>
        <dbReference type="EMBL" id="BCB88828.1"/>
    </source>
</evidence>
<keyword evidence="5" id="KW-0238">DNA-binding</keyword>
<dbReference type="InterPro" id="IPR036390">
    <property type="entry name" value="WH_DNA-bd_sf"/>
</dbReference>
<feature type="binding site" evidence="7">
    <location>
        <position position="147"/>
    </location>
    <ligand>
        <name>Zn(2+)</name>
        <dbReference type="ChEBI" id="CHEBI:29105"/>
    </ligand>
</feature>
<proteinExistence type="inferred from homology"/>
<dbReference type="Pfam" id="PF01475">
    <property type="entry name" value="FUR"/>
    <property type="match status" value="1"/>
</dbReference>
<comment type="similarity">
    <text evidence="1">Belongs to the Fur family.</text>
</comment>